<protein>
    <submittedName>
        <fullName evidence="2">Uncharacterized protein</fullName>
    </submittedName>
</protein>
<proteinExistence type="predicted"/>
<dbReference type="Proteomes" id="UP000284375">
    <property type="component" value="Unassembled WGS sequence"/>
</dbReference>
<sequence>MIFLDAPRALPNAQQRDRFETGGERGERANAGDPSTFLPIIARSRNDGDQDVVISQPKEACMAQLPISIPESFYSACRARIRRMNIRVKPSAQESFREISKALEQHRPAKFVDVMAALCFLHFNVQEDSKHKFLRKQLQELGALDLSDPTFPFATNLDPRTDTIKGNLIAYPAKPRMSLISNIRREVFDKPTNSLDDFKYHIQLSQKINELGSSASLVNWDCILHWYIMDTESDEQWIAKCVSNAERLNSVDELSGRLYELQYMLGEAYFETDGKRAAFGNPGKHIPLTLLPLPEGRLLYPVDLVEISIETRAHPTDELAALLAKAVNRHRPAEFADIIAALCFVHFQVQEDSMYKLIRNYLKGLGALDLRTGVAVSKSPSMGNPRFCEQSEMLGAIDLANPYFPYDTNLDLQRGTVKNRRGRTMTKVHIASPPETPGYRP</sequence>
<dbReference type="OrthoDB" id="10587636at2759"/>
<organism evidence="2 3">
    <name type="scientific">Cytospora chrysosperma</name>
    <name type="common">Cytospora canker fungus</name>
    <name type="synonym">Sphaeria chrysosperma</name>
    <dbReference type="NCBI Taxonomy" id="252740"/>
    <lineage>
        <taxon>Eukaryota</taxon>
        <taxon>Fungi</taxon>
        <taxon>Dikarya</taxon>
        <taxon>Ascomycota</taxon>
        <taxon>Pezizomycotina</taxon>
        <taxon>Sordariomycetes</taxon>
        <taxon>Sordariomycetidae</taxon>
        <taxon>Diaporthales</taxon>
        <taxon>Cytosporaceae</taxon>
        <taxon>Cytospora</taxon>
    </lineage>
</organism>
<evidence type="ECO:0000313" key="2">
    <source>
        <dbReference type="EMBL" id="ROW02301.1"/>
    </source>
</evidence>
<feature type="region of interest" description="Disordered" evidence="1">
    <location>
        <begin position="12"/>
        <end position="35"/>
    </location>
</feature>
<accession>A0A423WG79</accession>
<keyword evidence="3" id="KW-1185">Reference proteome</keyword>
<evidence type="ECO:0000313" key="3">
    <source>
        <dbReference type="Proteomes" id="UP000284375"/>
    </source>
</evidence>
<name>A0A423WG79_CYTCH</name>
<evidence type="ECO:0000256" key="1">
    <source>
        <dbReference type="SAM" id="MobiDB-lite"/>
    </source>
</evidence>
<dbReference type="EMBL" id="LJZO01000005">
    <property type="protein sequence ID" value="ROW02301.1"/>
    <property type="molecule type" value="Genomic_DNA"/>
</dbReference>
<gene>
    <name evidence="2" type="ORF">VSDG_02352</name>
</gene>
<reference evidence="2 3" key="1">
    <citation type="submission" date="2015-09" db="EMBL/GenBank/DDBJ databases">
        <title>Host preference determinants of Valsa canker pathogens revealed by comparative genomics.</title>
        <authorList>
            <person name="Yin Z."/>
            <person name="Huang L."/>
        </authorList>
    </citation>
    <scope>NUCLEOTIDE SEQUENCE [LARGE SCALE GENOMIC DNA]</scope>
    <source>
        <strain evidence="2 3">YSFL</strain>
    </source>
</reference>
<dbReference type="AlphaFoldDB" id="A0A423WG79"/>
<comment type="caution">
    <text evidence="2">The sequence shown here is derived from an EMBL/GenBank/DDBJ whole genome shotgun (WGS) entry which is preliminary data.</text>
</comment>
<feature type="compositionally biased region" description="Basic and acidic residues" evidence="1">
    <location>
        <begin position="15"/>
        <end position="30"/>
    </location>
</feature>